<organism evidence="2 3">
    <name type="scientific">Lithospermum erythrorhizon</name>
    <name type="common">Purple gromwell</name>
    <name type="synonym">Lithospermum officinale var. erythrorhizon</name>
    <dbReference type="NCBI Taxonomy" id="34254"/>
    <lineage>
        <taxon>Eukaryota</taxon>
        <taxon>Viridiplantae</taxon>
        <taxon>Streptophyta</taxon>
        <taxon>Embryophyta</taxon>
        <taxon>Tracheophyta</taxon>
        <taxon>Spermatophyta</taxon>
        <taxon>Magnoliopsida</taxon>
        <taxon>eudicotyledons</taxon>
        <taxon>Gunneridae</taxon>
        <taxon>Pentapetalae</taxon>
        <taxon>asterids</taxon>
        <taxon>lamiids</taxon>
        <taxon>Boraginales</taxon>
        <taxon>Boraginaceae</taxon>
        <taxon>Boraginoideae</taxon>
        <taxon>Lithospermeae</taxon>
        <taxon>Lithospermum</taxon>
    </lineage>
</organism>
<comment type="caution">
    <text evidence="2">The sequence shown here is derived from an EMBL/GenBank/DDBJ whole genome shotgun (WGS) entry which is preliminary data.</text>
</comment>
<evidence type="ECO:0000313" key="2">
    <source>
        <dbReference type="EMBL" id="GAA0184963.1"/>
    </source>
</evidence>
<evidence type="ECO:0000313" key="3">
    <source>
        <dbReference type="Proteomes" id="UP001454036"/>
    </source>
</evidence>
<feature type="compositionally biased region" description="Basic residues" evidence="1">
    <location>
        <begin position="247"/>
        <end position="259"/>
    </location>
</feature>
<reference evidence="2 3" key="1">
    <citation type="submission" date="2024-01" db="EMBL/GenBank/DDBJ databases">
        <title>The complete chloroplast genome sequence of Lithospermum erythrorhizon: insights into the phylogenetic relationship among Boraginaceae species and the maternal lineages of purple gromwells.</title>
        <authorList>
            <person name="Okada T."/>
            <person name="Watanabe K."/>
        </authorList>
    </citation>
    <scope>NUCLEOTIDE SEQUENCE [LARGE SCALE GENOMIC DNA]</scope>
</reference>
<dbReference type="Proteomes" id="UP001454036">
    <property type="component" value="Unassembled WGS sequence"/>
</dbReference>
<dbReference type="AlphaFoldDB" id="A0AAV3RTC7"/>
<sequence>MTIGRLMAQWFSLTTQIQGGTSGTSKKNRGSQESNFPRPIRINEKGEPVPFIPHSLDQQNEVPAKKPEISQAQHSDIDGGMGMNVCPTGDNFGKNPNPDSISTERVASSPVVENQEGRTVDSQHVRVEYVVEDVNPEKGFEFVENKNAKGSRIKIVLRKQGAPVRYKARDVNPSIEEDDANSTRQNQGCDDDVMFVSSTASKRRTRVSAIVLEKKRAALGAGGDMVESVEADEVMDLEKLEKLVQKKKAARKSKGKAKRPSTDDLEEGAASKKSKGVTTSKPLHDRNKDKFVAHDLEESGGEDFPCIARRKSKGKMKLNDDRKRINNRRIAKGIEEMSTEGVDFNFEENEARRNSICARNILPDRYISKATMNNQTYMDIIEELGMLAIFYEIRPHWPSIVREFICNLIEEIVDPSSSIFHKVKLRGHVFEFSLALINRHYRRQNEGITGSHSN</sequence>
<keyword evidence="3" id="KW-1185">Reference proteome</keyword>
<name>A0AAV3RTC7_LITER</name>
<evidence type="ECO:0000256" key="1">
    <source>
        <dbReference type="SAM" id="MobiDB-lite"/>
    </source>
</evidence>
<feature type="region of interest" description="Disordered" evidence="1">
    <location>
        <begin position="247"/>
        <end position="288"/>
    </location>
</feature>
<proteinExistence type="predicted"/>
<protein>
    <submittedName>
        <fullName evidence="2">Uncharacterized protein</fullName>
    </submittedName>
</protein>
<accession>A0AAV3RTC7</accession>
<gene>
    <name evidence="2" type="ORF">LIER_32251</name>
</gene>
<feature type="region of interest" description="Disordered" evidence="1">
    <location>
        <begin position="172"/>
        <end position="191"/>
    </location>
</feature>
<feature type="region of interest" description="Disordered" evidence="1">
    <location>
        <begin position="17"/>
        <end position="44"/>
    </location>
</feature>
<dbReference type="EMBL" id="BAABME010012308">
    <property type="protein sequence ID" value="GAA0184963.1"/>
    <property type="molecule type" value="Genomic_DNA"/>
</dbReference>